<dbReference type="SUPFAM" id="SSF55797">
    <property type="entry name" value="PR-1-like"/>
    <property type="match status" value="1"/>
</dbReference>
<dbReference type="PANTHER" id="PTHR31157">
    <property type="entry name" value="SCP DOMAIN-CONTAINING PROTEIN"/>
    <property type="match status" value="1"/>
</dbReference>
<reference evidence="2" key="1">
    <citation type="journal article" date="2023" name="Front. Microbiol.">
        <title>Phylogeography and host specificity of Pasteurellaceae pathogenic to sea-farmed fish in the north-east Atlantic.</title>
        <authorList>
            <person name="Gulla S."/>
            <person name="Colquhoun D.J."/>
            <person name="Olsen A.B."/>
            <person name="Spilsberg B."/>
            <person name="Lagesen K."/>
            <person name="Aakesson C.P."/>
            <person name="Strom S."/>
            <person name="Manji F."/>
            <person name="Birkbeck T.H."/>
            <person name="Nilsen H.K."/>
        </authorList>
    </citation>
    <scope>NUCLEOTIDE SEQUENCE</scope>
    <source>
        <strain evidence="2">VIB1234</strain>
    </source>
</reference>
<dbReference type="EMBL" id="JASAYJ010000057">
    <property type="protein sequence ID" value="MDP8188261.1"/>
    <property type="molecule type" value="Genomic_DNA"/>
</dbReference>
<evidence type="ECO:0000313" key="2">
    <source>
        <dbReference type="EMBL" id="MDP8188261.1"/>
    </source>
</evidence>
<name>A0AAW8CKQ0_9PAST</name>
<dbReference type="Proteomes" id="UP001230466">
    <property type="component" value="Unassembled WGS sequence"/>
</dbReference>
<feature type="non-terminal residue" evidence="2">
    <location>
        <position position="177"/>
    </location>
</feature>
<dbReference type="Gene3D" id="3.40.33.10">
    <property type="entry name" value="CAP"/>
    <property type="match status" value="1"/>
</dbReference>
<protein>
    <submittedName>
        <fullName evidence="2">CAP domain-containing protein</fullName>
    </submittedName>
</protein>
<feature type="non-terminal residue" evidence="2">
    <location>
        <position position="1"/>
    </location>
</feature>
<dbReference type="InterPro" id="IPR014044">
    <property type="entry name" value="CAP_dom"/>
</dbReference>
<accession>A0AAW8CKQ0</accession>
<evidence type="ECO:0000313" key="3">
    <source>
        <dbReference type="Proteomes" id="UP001230466"/>
    </source>
</evidence>
<proteinExistence type="predicted"/>
<dbReference type="Pfam" id="PF00188">
    <property type="entry name" value="CAP"/>
    <property type="match status" value="1"/>
</dbReference>
<dbReference type="PANTHER" id="PTHR31157:SF1">
    <property type="entry name" value="SCP DOMAIN-CONTAINING PROTEIN"/>
    <property type="match status" value="1"/>
</dbReference>
<dbReference type="CDD" id="cd05379">
    <property type="entry name" value="CAP_bacterial"/>
    <property type="match status" value="1"/>
</dbReference>
<sequence length="177" mass="19734">AYDKAQVLKVLKKTNEYRQAVGKPPLEWDEKLAAYAQMRSQEIAEKYNPPHKRPDGKDWSSEIIMTYGAIGENIAAGQGNAEEVSLGWKNSPGHYRNMISGNFSRIGIGLVRVPNASDPQGYTYYWTQTFGGGNAKSPYTFDENRKPKEPDVINILGNNIVLLEENKLDIQGGEEVA</sequence>
<feature type="domain" description="SCP" evidence="1">
    <location>
        <begin position="5"/>
        <end position="125"/>
    </location>
</feature>
<evidence type="ECO:0000259" key="1">
    <source>
        <dbReference type="SMART" id="SM00198"/>
    </source>
</evidence>
<dbReference type="AlphaFoldDB" id="A0AAW8CKQ0"/>
<dbReference type="RefSeq" id="WP_306354446.1">
    <property type="nucleotide sequence ID" value="NZ_JASAYJ010000057.1"/>
</dbReference>
<organism evidence="2 3">
    <name type="scientific">Pasteurella atlantica</name>
    <dbReference type="NCBI Taxonomy" id="2827233"/>
    <lineage>
        <taxon>Bacteria</taxon>
        <taxon>Pseudomonadati</taxon>
        <taxon>Pseudomonadota</taxon>
        <taxon>Gammaproteobacteria</taxon>
        <taxon>Pasteurellales</taxon>
        <taxon>Pasteurellaceae</taxon>
        <taxon>Pasteurella</taxon>
    </lineage>
</organism>
<dbReference type="SMART" id="SM00198">
    <property type="entry name" value="SCP"/>
    <property type="match status" value="1"/>
</dbReference>
<dbReference type="InterPro" id="IPR035940">
    <property type="entry name" value="CAP_sf"/>
</dbReference>
<gene>
    <name evidence="2" type="ORF">QJU78_10955</name>
</gene>
<comment type="caution">
    <text evidence="2">The sequence shown here is derived from an EMBL/GenBank/DDBJ whole genome shotgun (WGS) entry which is preliminary data.</text>
</comment>